<comment type="caution">
    <text evidence="6">The sequence shown here is derived from an EMBL/GenBank/DDBJ whole genome shotgun (WGS) entry which is preliminary data.</text>
</comment>
<dbReference type="PANTHER" id="PTHR43317">
    <property type="entry name" value="THERMOSPERMINE SYNTHASE ACAULIS5"/>
    <property type="match status" value="1"/>
</dbReference>
<dbReference type="GO" id="GO:0006596">
    <property type="term" value="P:polyamine biosynthetic process"/>
    <property type="evidence" value="ECO:0007669"/>
    <property type="project" value="UniProtKB-UniRule"/>
</dbReference>
<dbReference type="Proteomes" id="UP000739411">
    <property type="component" value="Unassembled WGS sequence"/>
</dbReference>
<evidence type="ECO:0000256" key="3">
    <source>
        <dbReference type="ARBA" id="ARBA00023115"/>
    </source>
</evidence>
<protein>
    <submittedName>
        <fullName evidence="6">Fused MFS/spermidine synthase</fullName>
    </submittedName>
</protein>
<comment type="similarity">
    <text evidence="1">Belongs to the spermidine/spermine synthase family.</text>
</comment>
<feature type="active site" description="Proton acceptor" evidence="4">
    <location>
        <position position="102"/>
    </location>
</feature>
<dbReference type="InterPro" id="IPR030374">
    <property type="entry name" value="PABS"/>
</dbReference>
<dbReference type="Pfam" id="PF01564">
    <property type="entry name" value="Spermine_synth"/>
    <property type="match status" value="1"/>
</dbReference>
<evidence type="ECO:0000256" key="1">
    <source>
        <dbReference type="ARBA" id="ARBA00007867"/>
    </source>
</evidence>
<dbReference type="AlphaFoldDB" id="A0A935JZX4"/>
<dbReference type="InterPro" id="IPR029063">
    <property type="entry name" value="SAM-dependent_MTases_sf"/>
</dbReference>
<dbReference type="NCBIfam" id="NF037959">
    <property type="entry name" value="MFS_SpdSyn"/>
    <property type="match status" value="1"/>
</dbReference>
<evidence type="ECO:0000313" key="7">
    <source>
        <dbReference type="Proteomes" id="UP000739411"/>
    </source>
</evidence>
<name>A0A935JZX4_9RHOO</name>
<dbReference type="PANTHER" id="PTHR43317:SF1">
    <property type="entry name" value="THERMOSPERMINE SYNTHASE ACAULIS5"/>
    <property type="match status" value="1"/>
</dbReference>
<reference evidence="6 7" key="1">
    <citation type="submission" date="2020-10" db="EMBL/GenBank/DDBJ databases">
        <title>Connecting structure to function with the recovery of over 1000 high-quality activated sludge metagenome-assembled genomes encoding full-length rRNA genes using long-read sequencing.</title>
        <authorList>
            <person name="Singleton C.M."/>
            <person name="Petriglieri F."/>
            <person name="Kristensen J.M."/>
            <person name="Kirkegaard R.H."/>
            <person name="Michaelsen T.Y."/>
            <person name="Andersen M.H."/>
            <person name="Karst S.M."/>
            <person name="Dueholm M.S."/>
            <person name="Nielsen P.H."/>
            <person name="Albertsen M."/>
        </authorList>
    </citation>
    <scope>NUCLEOTIDE SEQUENCE [LARGE SCALE GENOMIC DNA]</scope>
    <source>
        <strain evidence="6">EsbW_18-Q3-R4-48_BATAC.463</strain>
    </source>
</reference>
<evidence type="ECO:0000259" key="5">
    <source>
        <dbReference type="PROSITE" id="PS51006"/>
    </source>
</evidence>
<accession>A0A935JZX4</accession>
<keyword evidence="3 4" id="KW-0620">Polyamine biosynthesis</keyword>
<evidence type="ECO:0000256" key="4">
    <source>
        <dbReference type="PROSITE-ProRule" id="PRU00354"/>
    </source>
</evidence>
<keyword evidence="2 4" id="KW-0808">Transferase</keyword>
<proteinExistence type="inferred from homology"/>
<evidence type="ECO:0000313" key="6">
    <source>
        <dbReference type="EMBL" id="MBK7416737.1"/>
    </source>
</evidence>
<sequence>MRVSKPNSLELAYTRKMMSFLLFQPHPKSILMLGLGGGSLAKFCYQHLPETKITVIEINPHVLAFRNEFKIPENSERFQVMLGDAAEYVASCHSNYDVIATDAFDKHGFSSSVCNREFYENLHRLLADNGLIVSNMAGRREERMAHLKMLSDIFGERTLAIPVACDGNHVALAFSEADFEPCWQTVHGRAKLLGKSIGLDFENLPGNSSGAKSWITSNDHFCRPSGYPVMHEYACPDDLETSPESMV</sequence>
<dbReference type="CDD" id="cd02440">
    <property type="entry name" value="AdoMet_MTases"/>
    <property type="match status" value="1"/>
</dbReference>
<feature type="domain" description="PABS" evidence="5">
    <location>
        <begin position="1"/>
        <end position="184"/>
    </location>
</feature>
<dbReference type="SUPFAM" id="SSF53335">
    <property type="entry name" value="S-adenosyl-L-methionine-dependent methyltransferases"/>
    <property type="match status" value="1"/>
</dbReference>
<gene>
    <name evidence="6" type="ORF">IPJ38_18180</name>
</gene>
<dbReference type="PROSITE" id="PS51006">
    <property type="entry name" value="PABS_2"/>
    <property type="match status" value="1"/>
</dbReference>
<dbReference type="EMBL" id="JADJMS010000046">
    <property type="protein sequence ID" value="MBK7416737.1"/>
    <property type="molecule type" value="Genomic_DNA"/>
</dbReference>
<evidence type="ECO:0000256" key="2">
    <source>
        <dbReference type="ARBA" id="ARBA00022679"/>
    </source>
</evidence>
<organism evidence="6 7">
    <name type="scientific">Candidatus Dechloromonas phosphorivorans</name>
    <dbReference type="NCBI Taxonomy" id="2899244"/>
    <lineage>
        <taxon>Bacteria</taxon>
        <taxon>Pseudomonadati</taxon>
        <taxon>Pseudomonadota</taxon>
        <taxon>Betaproteobacteria</taxon>
        <taxon>Rhodocyclales</taxon>
        <taxon>Azonexaceae</taxon>
        <taxon>Dechloromonas</taxon>
    </lineage>
</organism>
<dbReference type="GO" id="GO:0016740">
    <property type="term" value="F:transferase activity"/>
    <property type="evidence" value="ECO:0007669"/>
    <property type="project" value="UniProtKB-UniRule"/>
</dbReference>
<dbReference type="Gene3D" id="3.40.50.150">
    <property type="entry name" value="Vaccinia Virus protein VP39"/>
    <property type="match status" value="1"/>
</dbReference>